<sequence>MSATKEKEVSSSLPEAPDRVTRSDLPLSHPRKEILRPIAPSGHKIPLSYVIHTLVTATILFAGWYTYITFVGLKQRKDEVGWWGMTVERSWKQDTIHRGTWRRGQEVEEEFEEHVGELASALEIHAAHIASAIKCLLPLCPVL</sequence>
<evidence type="ECO:0000313" key="4">
    <source>
        <dbReference type="Proteomes" id="UP000183567"/>
    </source>
</evidence>
<organism evidence="3 4">
    <name type="scientific">Rhizopogon vesiculosus</name>
    <dbReference type="NCBI Taxonomy" id="180088"/>
    <lineage>
        <taxon>Eukaryota</taxon>
        <taxon>Fungi</taxon>
        <taxon>Dikarya</taxon>
        <taxon>Basidiomycota</taxon>
        <taxon>Agaricomycotina</taxon>
        <taxon>Agaricomycetes</taxon>
        <taxon>Agaricomycetidae</taxon>
        <taxon>Boletales</taxon>
        <taxon>Suillineae</taxon>
        <taxon>Rhizopogonaceae</taxon>
        <taxon>Rhizopogon</taxon>
    </lineage>
</organism>
<dbReference type="EMBL" id="LVVM01005649">
    <property type="protein sequence ID" value="OJA10030.1"/>
    <property type="molecule type" value="Genomic_DNA"/>
</dbReference>
<dbReference type="OrthoDB" id="3199651at2759"/>
<reference evidence="3 4" key="1">
    <citation type="submission" date="2016-03" db="EMBL/GenBank/DDBJ databases">
        <title>Comparative genomics of the ectomycorrhizal sister species Rhizopogon vinicolor and Rhizopogon vesiculosus (Basidiomycota: Boletales) reveals a divergence of the mating type B locus.</title>
        <authorList>
            <person name="Mujic A.B."/>
            <person name="Kuo A."/>
            <person name="Tritt A."/>
            <person name="Lipzen A."/>
            <person name="Chen C."/>
            <person name="Johnson J."/>
            <person name="Sharma A."/>
            <person name="Barry K."/>
            <person name="Grigoriev I.V."/>
            <person name="Spatafora J.W."/>
        </authorList>
    </citation>
    <scope>NUCLEOTIDE SEQUENCE [LARGE SCALE GENOMIC DNA]</scope>
    <source>
        <strain evidence="3 4">AM-OR11-056</strain>
    </source>
</reference>
<keyword evidence="2" id="KW-0812">Transmembrane</keyword>
<dbReference type="STRING" id="180088.A0A1J8PLK1"/>
<keyword evidence="2" id="KW-0472">Membrane</keyword>
<evidence type="ECO:0000256" key="2">
    <source>
        <dbReference type="SAM" id="Phobius"/>
    </source>
</evidence>
<evidence type="ECO:0000313" key="3">
    <source>
        <dbReference type="EMBL" id="OJA10030.1"/>
    </source>
</evidence>
<proteinExistence type="predicted"/>
<gene>
    <name evidence="3" type="ORF">AZE42_08526</name>
</gene>
<comment type="caution">
    <text evidence="3">The sequence shown here is derived from an EMBL/GenBank/DDBJ whole genome shotgun (WGS) entry which is preliminary data.</text>
</comment>
<keyword evidence="4" id="KW-1185">Reference proteome</keyword>
<keyword evidence="2" id="KW-1133">Transmembrane helix</keyword>
<accession>A0A1J8PLK1</accession>
<feature type="region of interest" description="Disordered" evidence="1">
    <location>
        <begin position="1"/>
        <end position="25"/>
    </location>
</feature>
<dbReference type="AlphaFoldDB" id="A0A1J8PLK1"/>
<name>A0A1J8PLK1_9AGAM</name>
<protein>
    <submittedName>
        <fullName evidence="3">Uncharacterized protein</fullName>
    </submittedName>
</protein>
<dbReference type="Proteomes" id="UP000183567">
    <property type="component" value="Unassembled WGS sequence"/>
</dbReference>
<evidence type="ECO:0000256" key="1">
    <source>
        <dbReference type="SAM" id="MobiDB-lite"/>
    </source>
</evidence>
<feature type="transmembrane region" description="Helical" evidence="2">
    <location>
        <begin position="49"/>
        <end position="68"/>
    </location>
</feature>